<comment type="subunit">
    <text evidence="3 13">Heterodimer of HisH and HisF.</text>
</comment>
<keyword evidence="8 13" id="KW-0368">Histidine biosynthesis</keyword>
<evidence type="ECO:0000313" key="16">
    <source>
        <dbReference type="EMBL" id="OEY00582.1"/>
    </source>
</evidence>
<feature type="active site" description="Nucleophile" evidence="13 14">
    <location>
        <position position="84"/>
    </location>
</feature>
<feature type="active site" evidence="13 14">
    <location>
        <position position="189"/>
    </location>
</feature>
<dbReference type="GO" id="GO:0016829">
    <property type="term" value="F:lyase activity"/>
    <property type="evidence" value="ECO:0007669"/>
    <property type="project" value="UniProtKB-KW"/>
</dbReference>
<evidence type="ECO:0000256" key="8">
    <source>
        <dbReference type="ARBA" id="ARBA00023102"/>
    </source>
</evidence>
<keyword evidence="4 13" id="KW-0963">Cytoplasm</keyword>
<comment type="function">
    <text evidence="12">IGPS catalyzes the conversion of PRFAR and glutamine to IGP, AICAR and glutamate. The HisH subunit provides the glutamine amidotransferase activity that produces the ammonia necessary to HisF for the synthesis of IGP and AICAR.</text>
</comment>
<dbReference type="EC" id="3.5.1.2" evidence="13"/>
<dbReference type="GO" id="GO:0000107">
    <property type="term" value="F:imidazoleglycerol-phosphate synthase activity"/>
    <property type="evidence" value="ECO:0007669"/>
    <property type="project" value="UniProtKB-UniRule"/>
</dbReference>
<gene>
    <name evidence="13" type="primary">hisH</name>
    <name evidence="16" type="ORF">A0K99_09670</name>
</gene>
<proteinExistence type="inferred from homology"/>
<feature type="active site" evidence="13 14">
    <location>
        <position position="187"/>
    </location>
</feature>
<keyword evidence="6 13" id="KW-0378">Hydrolase</keyword>
<dbReference type="PIRSF" id="PIRSF000495">
    <property type="entry name" value="Amidotransf_hisH"/>
    <property type="match status" value="1"/>
</dbReference>
<evidence type="ECO:0000256" key="5">
    <source>
        <dbReference type="ARBA" id="ARBA00022605"/>
    </source>
</evidence>
<evidence type="ECO:0000313" key="17">
    <source>
        <dbReference type="Proteomes" id="UP000865592"/>
    </source>
</evidence>
<comment type="pathway">
    <text evidence="2 13">Amino-acid biosynthesis; L-histidine biosynthesis; L-histidine from 5-phospho-alpha-D-ribose 1-diphosphate: step 5/9.</text>
</comment>
<comment type="catalytic activity">
    <reaction evidence="11 13">
        <text>L-glutamine + H2O = L-glutamate + NH4(+)</text>
        <dbReference type="Rhea" id="RHEA:15889"/>
        <dbReference type="ChEBI" id="CHEBI:15377"/>
        <dbReference type="ChEBI" id="CHEBI:28938"/>
        <dbReference type="ChEBI" id="CHEBI:29985"/>
        <dbReference type="ChEBI" id="CHEBI:58359"/>
        <dbReference type="EC" id="3.5.1.2"/>
    </reaction>
</comment>
<keyword evidence="5 13" id="KW-0028">Amino-acid biosynthesis</keyword>
<evidence type="ECO:0000256" key="10">
    <source>
        <dbReference type="ARBA" id="ARBA00047838"/>
    </source>
</evidence>
<evidence type="ECO:0000256" key="13">
    <source>
        <dbReference type="HAMAP-Rule" id="MF_00278"/>
    </source>
</evidence>
<dbReference type="HAMAP" id="MF_00278">
    <property type="entry name" value="HisH"/>
    <property type="match status" value="1"/>
</dbReference>
<dbReference type="PROSITE" id="PS51273">
    <property type="entry name" value="GATASE_TYPE_1"/>
    <property type="match status" value="1"/>
</dbReference>
<keyword evidence="7 13" id="KW-0315">Glutamine amidotransferase</keyword>
<dbReference type="NCBIfam" id="TIGR01855">
    <property type="entry name" value="IMP_synth_hisH"/>
    <property type="match status" value="1"/>
</dbReference>
<evidence type="ECO:0000256" key="9">
    <source>
        <dbReference type="ARBA" id="ARBA00023239"/>
    </source>
</evidence>
<evidence type="ECO:0000256" key="11">
    <source>
        <dbReference type="ARBA" id="ARBA00049534"/>
    </source>
</evidence>
<dbReference type="InterPro" id="IPR010139">
    <property type="entry name" value="Imidazole-glycPsynth_HisH"/>
</dbReference>
<accession>A0AAX0HNA5</accession>
<dbReference type="SUPFAM" id="SSF52317">
    <property type="entry name" value="Class I glutamine amidotransferase-like"/>
    <property type="match status" value="1"/>
</dbReference>
<dbReference type="EC" id="4.3.2.10" evidence="13"/>
<dbReference type="AlphaFoldDB" id="A0AAX0HNA5"/>
<protein>
    <recommendedName>
        <fullName evidence="13">Imidazole glycerol phosphate synthase subunit HisH</fullName>
        <ecNumber evidence="13">4.3.2.10</ecNumber>
    </recommendedName>
    <alternativeName>
        <fullName evidence="13">IGP synthase glutaminase subunit</fullName>
        <ecNumber evidence="13">3.5.1.2</ecNumber>
    </alternativeName>
    <alternativeName>
        <fullName evidence="13">IGP synthase subunit HisH</fullName>
    </alternativeName>
    <alternativeName>
        <fullName evidence="13">ImGP synthase subunit HisH</fullName>
        <shortName evidence="13">IGPS subunit HisH</shortName>
    </alternativeName>
</protein>
<dbReference type="PANTHER" id="PTHR42701">
    <property type="entry name" value="IMIDAZOLE GLYCEROL PHOSPHATE SYNTHASE SUBUNIT HISH"/>
    <property type="match status" value="1"/>
</dbReference>
<name>A0AAX0HNA5_CAMJU</name>
<evidence type="ECO:0000256" key="7">
    <source>
        <dbReference type="ARBA" id="ARBA00022962"/>
    </source>
</evidence>
<dbReference type="GO" id="GO:0004359">
    <property type="term" value="F:glutaminase activity"/>
    <property type="evidence" value="ECO:0007669"/>
    <property type="project" value="UniProtKB-EC"/>
</dbReference>
<dbReference type="EMBL" id="MKBD01000033">
    <property type="protein sequence ID" value="OEY00582.1"/>
    <property type="molecule type" value="Genomic_DNA"/>
</dbReference>
<comment type="caution">
    <text evidence="16">The sequence shown here is derived from an EMBL/GenBank/DDBJ whole genome shotgun (WGS) entry which is preliminary data.</text>
</comment>
<dbReference type="InterPro" id="IPR029062">
    <property type="entry name" value="Class_I_gatase-like"/>
</dbReference>
<comment type="catalytic activity">
    <reaction evidence="10 13">
        <text>5-[(5-phospho-1-deoxy-D-ribulos-1-ylimino)methylamino]-1-(5-phospho-beta-D-ribosyl)imidazole-4-carboxamide + L-glutamine = D-erythro-1-(imidazol-4-yl)glycerol 3-phosphate + 5-amino-1-(5-phospho-beta-D-ribosyl)imidazole-4-carboxamide + L-glutamate + H(+)</text>
        <dbReference type="Rhea" id="RHEA:24793"/>
        <dbReference type="ChEBI" id="CHEBI:15378"/>
        <dbReference type="ChEBI" id="CHEBI:29985"/>
        <dbReference type="ChEBI" id="CHEBI:58278"/>
        <dbReference type="ChEBI" id="CHEBI:58359"/>
        <dbReference type="ChEBI" id="CHEBI:58475"/>
        <dbReference type="ChEBI" id="CHEBI:58525"/>
        <dbReference type="EC" id="4.3.2.10"/>
    </reaction>
</comment>
<dbReference type="FunFam" id="3.40.50.880:FF:000009">
    <property type="entry name" value="Imidazole glycerol phosphate synthase subunit HisH"/>
    <property type="match status" value="1"/>
</dbReference>
<sequence length="205" mass="23268">MCFKMIALIDYKAGNLNSVAKAFEKIGAINFIAKNPKDLQKADKLLLPGVGFFKEAMKNLKELGFIEALKEQVLVQKKPILGICLGMQLFLERGYEGGVCEGLGFIEGEVVKFEEDLNLKIPHMGWNELEILKQVPLYQGIDNKSDFYFVHSFYVKCKDEFVSAKAQYGHKFVASLQKDHIFATQFHPEKSQNLGLKLLENFARL</sequence>
<dbReference type="Pfam" id="PF00117">
    <property type="entry name" value="GATase"/>
    <property type="match status" value="1"/>
</dbReference>
<dbReference type="Gene3D" id="3.40.50.880">
    <property type="match status" value="1"/>
</dbReference>
<dbReference type="PANTHER" id="PTHR42701:SF1">
    <property type="entry name" value="IMIDAZOLE GLYCEROL PHOSPHATE SYNTHASE SUBUNIT HISH"/>
    <property type="match status" value="1"/>
</dbReference>
<comment type="function">
    <text evidence="13">IGPS catalyzes the conversion of PRFAR and glutamine to IGP, AICAR and glutamate. The HisH subunit catalyzes the hydrolysis of glutamine to glutamate and ammonia as part of the synthesis of IGP and AICAR. The resulting ammonia molecule is channeled to the active site of HisF.</text>
</comment>
<dbReference type="GO" id="GO:0005737">
    <property type="term" value="C:cytoplasm"/>
    <property type="evidence" value="ECO:0007669"/>
    <property type="project" value="UniProtKB-SubCell"/>
</dbReference>
<evidence type="ECO:0000259" key="15">
    <source>
        <dbReference type="Pfam" id="PF00117"/>
    </source>
</evidence>
<dbReference type="Proteomes" id="UP000865592">
    <property type="component" value="Unassembled WGS sequence"/>
</dbReference>
<dbReference type="CDD" id="cd01748">
    <property type="entry name" value="GATase1_IGP_Synthase"/>
    <property type="match status" value="1"/>
</dbReference>
<evidence type="ECO:0000256" key="12">
    <source>
        <dbReference type="ARBA" id="ARBA00058610"/>
    </source>
</evidence>
<organism evidence="16 17">
    <name type="scientific">Campylobacter jejuni</name>
    <dbReference type="NCBI Taxonomy" id="197"/>
    <lineage>
        <taxon>Bacteria</taxon>
        <taxon>Pseudomonadati</taxon>
        <taxon>Campylobacterota</taxon>
        <taxon>Epsilonproteobacteria</taxon>
        <taxon>Campylobacterales</taxon>
        <taxon>Campylobacteraceae</taxon>
        <taxon>Campylobacter</taxon>
    </lineage>
</organism>
<evidence type="ECO:0000256" key="6">
    <source>
        <dbReference type="ARBA" id="ARBA00022801"/>
    </source>
</evidence>
<evidence type="ECO:0000256" key="3">
    <source>
        <dbReference type="ARBA" id="ARBA00011152"/>
    </source>
</evidence>
<evidence type="ECO:0000256" key="1">
    <source>
        <dbReference type="ARBA" id="ARBA00004496"/>
    </source>
</evidence>
<dbReference type="InterPro" id="IPR017926">
    <property type="entry name" value="GATASE"/>
</dbReference>
<comment type="subcellular location">
    <subcellularLocation>
        <location evidence="1 13">Cytoplasm</location>
    </subcellularLocation>
</comment>
<feature type="domain" description="Glutamine amidotransferase" evidence="15">
    <location>
        <begin position="8"/>
        <end position="202"/>
    </location>
</feature>
<reference evidence="16 17" key="1">
    <citation type="submission" date="2016-09" db="EMBL/GenBank/DDBJ databases">
        <title>Campylobacter genomics.</title>
        <authorList>
            <person name="Weis A.M."/>
            <person name="Weimer B.C."/>
            <person name="Gilpin B."/>
            <person name="Huang B.C."/>
            <person name="Kong N."/>
        </authorList>
    </citation>
    <scope>NUCLEOTIDE SEQUENCE [LARGE SCALE GENOMIC DNA]</scope>
    <source>
        <strain evidence="16 17">BCW_4735</strain>
    </source>
</reference>
<evidence type="ECO:0000256" key="2">
    <source>
        <dbReference type="ARBA" id="ARBA00005091"/>
    </source>
</evidence>
<keyword evidence="9 13" id="KW-0456">Lyase</keyword>
<evidence type="ECO:0000256" key="14">
    <source>
        <dbReference type="PIRSR" id="PIRSR000495-1"/>
    </source>
</evidence>
<evidence type="ECO:0000256" key="4">
    <source>
        <dbReference type="ARBA" id="ARBA00022490"/>
    </source>
</evidence>
<dbReference type="GO" id="GO:0000105">
    <property type="term" value="P:L-histidine biosynthetic process"/>
    <property type="evidence" value="ECO:0007669"/>
    <property type="project" value="UniProtKB-UniRule"/>
</dbReference>